<dbReference type="GO" id="GO:0015074">
    <property type="term" value="P:DNA integration"/>
    <property type="evidence" value="ECO:0007669"/>
    <property type="project" value="TreeGrafter"/>
</dbReference>
<dbReference type="EMBL" id="VCEB01000001">
    <property type="protein sequence ID" value="KAB0385400.1"/>
    <property type="molecule type" value="Genomic_DNA"/>
</dbReference>
<dbReference type="AlphaFoldDB" id="A0A5J5N471"/>
<dbReference type="GO" id="GO:0044547">
    <property type="term" value="F:DNA topoisomerase binding"/>
    <property type="evidence" value="ECO:0007669"/>
    <property type="project" value="TreeGrafter"/>
</dbReference>
<dbReference type="GO" id="GO:0000793">
    <property type="term" value="C:condensed chromosome"/>
    <property type="evidence" value="ECO:0007669"/>
    <property type="project" value="TreeGrafter"/>
</dbReference>
<protein>
    <recommendedName>
        <fullName evidence="1">Mos1 transposase HTH domain-containing protein</fullName>
    </recommendedName>
</protein>
<feature type="domain" description="Mos1 transposase HTH" evidence="1">
    <location>
        <begin position="1"/>
        <end position="46"/>
    </location>
</feature>
<evidence type="ECO:0000313" key="2">
    <source>
        <dbReference type="EMBL" id="KAB0385400.1"/>
    </source>
</evidence>
<dbReference type="GO" id="GO:0042800">
    <property type="term" value="F:histone H3K4 methyltransferase activity"/>
    <property type="evidence" value="ECO:0007669"/>
    <property type="project" value="TreeGrafter"/>
</dbReference>
<feature type="non-terminal residue" evidence="2">
    <location>
        <position position="1"/>
    </location>
</feature>
<name>A0A5J5N471_MUNRE</name>
<dbReference type="GO" id="GO:0031297">
    <property type="term" value="P:replication fork processing"/>
    <property type="evidence" value="ECO:0007669"/>
    <property type="project" value="TreeGrafter"/>
</dbReference>
<dbReference type="GO" id="GO:0046975">
    <property type="term" value="F:histone H3K36 methyltransferase activity"/>
    <property type="evidence" value="ECO:0007669"/>
    <property type="project" value="TreeGrafter"/>
</dbReference>
<dbReference type="PANTHER" id="PTHR46060:SF2">
    <property type="entry name" value="HISTONE-LYSINE N-METHYLTRANSFERASE SETMAR"/>
    <property type="match status" value="1"/>
</dbReference>
<comment type="caution">
    <text evidence="2">The sequence shown here is derived from an EMBL/GenBank/DDBJ whole genome shotgun (WGS) entry which is preliminary data.</text>
</comment>
<accession>A0A5J5N471</accession>
<dbReference type="PANTHER" id="PTHR46060">
    <property type="entry name" value="MARINER MOS1 TRANSPOSASE-LIKE PROTEIN"/>
    <property type="match status" value="1"/>
</dbReference>
<dbReference type="GO" id="GO:0000014">
    <property type="term" value="F:single-stranded DNA endodeoxyribonuclease activity"/>
    <property type="evidence" value="ECO:0007669"/>
    <property type="project" value="TreeGrafter"/>
</dbReference>
<dbReference type="GO" id="GO:0003697">
    <property type="term" value="F:single-stranded DNA binding"/>
    <property type="evidence" value="ECO:0007669"/>
    <property type="project" value="TreeGrafter"/>
</dbReference>
<organism evidence="2 3">
    <name type="scientific">Muntiacus reevesi</name>
    <name type="common">Reeves' muntjac</name>
    <name type="synonym">Cervus reevesi</name>
    <dbReference type="NCBI Taxonomy" id="9886"/>
    <lineage>
        <taxon>Eukaryota</taxon>
        <taxon>Metazoa</taxon>
        <taxon>Chordata</taxon>
        <taxon>Craniata</taxon>
        <taxon>Vertebrata</taxon>
        <taxon>Euteleostomi</taxon>
        <taxon>Mammalia</taxon>
        <taxon>Eutheria</taxon>
        <taxon>Laurasiatheria</taxon>
        <taxon>Artiodactyla</taxon>
        <taxon>Ruminantia</taxon>
        <taxon>Pecora</taxon>
        <taxon>Cervidae</taxon>
        <taxon>Muntiacinae</taxon>
        <taxon>Muntiacus</taxon>
    </lineage>
</organism>
<proteinExistence type="predicted"/>
<dbReference type="GO" id="GO:0005634">
    <property type="term" value="C:nucleus"/>
    <property type="evidence" value="ECO:0007669"/>
    <property type="project" value="TreeGrafter"/>
</dbReference>
<gene>
    <name evidence="2" type="ORF">FD755_000356</name>
</gene>
<keyword evidence="3" id="KW-1185">Reference proteome</keyword>
<dbReference type="GO" id="GO:0003690">
    <property type="term" value="F:double-stranded DNA binding"/>
    <property type="evidence" value="ECO:0007669"/>
    <property type="project" value="TreeGrafter"/>
</dbReference>
<dbReference type="GO" id="GO:0000729">
    <property type="term" value="P:DNA double-strand break processing"/>
    <property type="evidence" value="ECO:0007669"/>
    <property type="project" value="TreeGrafter"/>
</dbReference>
<dbReference type="GO" id="GO:0035861">
    <property type="term" value="C:site of double-strand break"/>
    <property type="evidence" value="ECO:0007669"/>
    <property type="project" value="TreeGrafter"/>
</dbReference>
<dbReference type="InterPro" id="IPR041426">
    <property type="entry name" value="Mos1_HTH"/>
</dbReference>
<sequence>FRAIFLLKFKLGHKAAETTHNIKNTSGPGTANKGAVQWWFKKFCKGHKSLEDEKHTVIEADPLTTTREVAQELNHSMIIWHLKQIGNMKKLDNQHSDVSSSLNLHNEPFLYWIVTCDKKWIVYDN</sequence>
<dbReference type="Gene3D" id="1.10.10.1450">
    <property type="match status" value="1"/>
</dbReference>
<evidence type="ECO:0000313" key="3">
    <source>
        <dbReference type="Proteomes" id="UP000326062"/>
    </source>
</evidence>
<dbReference type="InterPro" id="IPR052709">
    <property type="entry name" value="Transposase-MT_Hybrid"/>
</dbReference>
<dbReference type="GO" id="GO:0006303">
    <property type="term" value="P:double-strand break repair via nonhomologous end joining"/>
    <property type="evidence" value="ECO:0007669"/>
    <property type="project" value="TreeGrafter"/>
</dbReference>
<dbReference type="GO" id="GO:0044774">
    <property type="term" value="P:mitotic DNA integrity checkpoint signaling"/>
    <property type="evidence" value="ECO:0007669"/>
    <property type="project" value="TreeGrafter"/>
</dbReference>
<dbReference type="Proteomes" id="UP000326062">
    <property type="component" value="Chromosome 1"/>
</dbReference>
<dbReference type="Pfam" id="PF17906">
    <property type="entry name" value="HTH_48"/>
    <property type="match status" value="1"/>
</dbReference>
<reference evidence="2 3" key="1">
    <citation type="submission" date="2019-06" db="EMBL/GenBank/DDBJ databases">
        <title>Discovery of a novel chromosome fission-fusion reversal in muntjac.</title>
        <authorList>
            <person name="Mudd A.B."/>
            <person name="Bredeson J.V."/>
            <person name="Baum R."/>
            <person name="Hockemeyer D."/>
            <person name="Rokhsar D.S."/>
        </authorList>
    </citation>
    <scope>NUCLEOTIDE SEQUENCE [LARGE SCALE GENOMIC DNA]</scope>
    <source>
        <strain evidence="2">UCam_UCB_Mr</strain>
        <tissue evidence="2">Fibroblast cell line</tissue>
    </source>
</reference>
<evidence type="ECO:0000259" key="1">
    <source>
        <dbReference type="Pfam" id="PF17906"/>
    </source>
</evidence>